<organism evidence="2 3">
    <name type="scientific">Lactuca saligna</name>
    <name type="common">Willowleaf lettuce</name>
    <dbReference type="NCBI Taxonomy" id="75948"/>
    <lineage>
        <taxon>Eukaryota</taxon>
        <taxon>Viridiplantae</taxon>
        <taxon>Streptophyta</taxon>
        <taxon>Embryophyta</taxon>
        <taxon>Tracheophyta</taxon>
        <taxon>Spermatophyta</taxon>
        <taxon>Magnoliopsida</taxon>
        <taxon>eudicotyledons</taxon>
        <taxon>Gunneridae</taxon>
        <taxon>Pentapetalae</taxon>
        <taxon>asterids</taxon>
        <taxon>campanulids</taxon>
        <taxon>Asterales</taxon>
        <taxon>Asteraceae</taxon>
        <taxon>Cichorioideae</taxon>
        <taxon>Cichorieae</taxon>
        <taxon>Lactucinae</taxon>
        <taxon>Lactuca</taxon>
    </lineage>
</organism>
<accession>A0AA36E8G1</accession>
<protein>
    <submittedName>
        <fullName evidence="2">Uncharacterized protein</fullName>
    </submittedName>
</protein>
<proteinExistence type="predicted"/>
<feature type="region of interest" description="Disordered" evidence="1">
    <location>
        <begin position="102"/>
        <end position="123"/>
    </location>
</feature>
<evidence type="ECO:0000313" key="3">
    <source>
        <dbReference type="Proteomes" id="UP001177003"/>
    </source>
</evidence>
<feature type="region of interest" description="Disordered" evidence="1">
    <location>
        <begin position="153"/>
        <end position="175"/>
    </location>
</feature>
<reference evidence="2" key="1">
    <citation type="submission" date="2023-04" db="EMBL/GenBank/DDBJ databases">
        <authorList>
            <person name="Vijverberg K."/>
            <person name="Xiong W."/>
            <person name="Schranz E."/>
        </authorList>
    </citation>
    <scope>NUCLEOTIDE SEQUENCE</scope>
</reference>
<gene>
    <name evidence="2" type="ORF">LSALG_LOCUS24574</name>
</gene>
<dbReference type="AlphaFoldDB" id="A0AA36E8G1"/>
<keyword evidence="3" id="KW-1185">Reference proteome</keyword>
<evidence type="ECO:0000313" key="2">
    <source>
        <dbReference type="EMBL" id="CAI9285085.1"/>
    </source>
</evidence>
<sequence>MSKVLYEFSPNTNVVKGPHAPDSPIVIQAYNVTFSDVISKQFMNSGIKDFINYVKSFPLRYAFYNFVDPFYPKQFTSCDPSKYTLRQCFGVGWKYLSRVIEDDDENNDEDNEEGVDDEEEANELATDKGEAFVHGMNSPPILNKHIRLCSTSSSTTSTNDIVQRGSSPPKIEPTDPLIQDVTSQRSMSHSPQAATAPPMLMHIQTASFYQGESSSNFQTTMIFQLSLLV</sequence>
<name>A0AA36E8G1_LACSI</name>
<evidence type="ECO:0000256" key="1">
    <source>
        <dbReference type="SAM" id="MobiDB-lite"/>
    </source>
</evidence>
<feature type="compositionally biased region" description="Acidic residues" evidence="1">
    <location>
        <begin position="102"/>
        <end position="122"/>
    </location>
</feature>
<dbReference type="EMBL" id="OX465081">
    <property type="protein sequence ID" value="CAI9285085.1"/>
    <property type="molecule type" value="Genomic_DNA"/>
</dbReference>
<dbReference type="Proteomes" id="UP001177003">
    <property type="component" value="Chromosome 5"/>
</dbReference>